<dbReference type="EMBL" id="JAIXMP010000007">
    <property type="protein sequence ID" value="KAI9270810.1"/>
    <property type="molecule type" value="Genomic_DNA"/>
</dbReference>
<name>A0AAD5PH53_9FUNG</name>
<keyword evidence="1" id="KW-0472">Membrane</keyword>
<evidence type="ECO:0000256" key="1">
    <source>
        <dbReference type="SAM" id="Phobius"/>
    </source>
</evidence>
<sequence>MKNRKYLFEHTLSSVGSCYFLCILAKIIYYYYNGTMMKIFILLAKAADMIGR</sequence>
<evidence type="ECO:0000313" key="2">
    <source>
        <dbReference type="EMBL" id="KAI9270810.1"/>
    </source>
</evidence>
<keyword evidence="1" id="KW-0812">Transmembrane</keyword>
<organism evidence="2 3">
    <name type="scientific">Phascolomyces articulosus</name>
    <dbReference type="NCBI Taxonomy" id="60185"/>
    <lineage>
        <taxon>Eukaryota</taxon>
        <taxon>Fungi</taxon>
        <taxon>Fungi incertae sedis</taxon>
        <taxon>Mucoromycota</taxon>
        <taxon>Mucoromycotina</taxon>
        <taxon>Mucoromycetes</taxon>
        <taxon>Mucorales</taxon>
        <taxon>Lichtheimiaceae</taxon>
        <taxon>Phascolomyces</taxon>
    </lineage>
</organism>
<comment type="caution">
    <text evidence="2">The sequence shown here is derived from an EMBL/GenBank/DDBJ whole genome shotgun (WGS) entry which is preliminary data.</text>
</comment>
<gene>
    <name evidence="2" type="ORF">BDA99DRAFT_329992</name>
</gene>
<feature type="transmembrane region" description="Helical" evidence="1">
    <location>
        <begin position="12"/>
        <end position="32"/>
    </location>
</feature>
<protein>
    <submittedName>
        <fullName evidence="2">Uncharacterized protein</fullName>
    </submittedName>
</protein>
<reference evidence="2" key="2">
    <citation type="submission" date="2023-02" db="EMBL/GenBank/DDBJ databases">
        <authorList>
            <consortium name="DOE Joint Genome Institute"/>
            <person name="Mondo S.J."/>
            <person name="Chang Y."/>
            <person name="Wang Y."/>
            <person name="Ahrendt S."/>
            <person name="Andreopoulos W."/>
            <person name="Barry K."/>
            <person name="Beard J."/>
            <person name="Benny G.L."/>
            <person name="Blankenship S."/>
            <person name="Bonito G."/>
            <person name="Cuomo C."/>
            <person name="Desiro A."/>
            <person name="Gervers K.A."/>
            <person name="Hundley H."/>
            <person name="Kuo A."/>
            <person name="LaButti K."/>
            <person name="Lang B.F."/>
            <person name="Lipzen A."/>
            <person name="O'Donnell K."/>
            <person name="Pangilinan J."/>
            <person name="Reynolds N."/>
            <person name="Sandor L."/>
            <person name="Smith M.W."/>
            <person name="Tsang A."/>
            <person name="Grigoriev I.V."/>
            <person name="Stajich J.E."/>
            <person name="Spatafora J.W."/>
        </authorList>
    </citation>
    <scope>NUCLEOTIDE SEQUENCE</scope>
    <source>
        <strain evidence="2">RSA 2281</strain>
    </source>
</reference>
<dbReference type="Proteomes" id="UP001209540">
    <property type="component" value="Unassembled WGS sequence"/>
</dbReference>
<dbReference type="AlphaFoldDB" id="A0AAD5PH53"/>
<keyword evidence="1" id="KW-1133">Transmembrane helix</keyword>
<reference evidence="2" key="1">
    <citation type="journal article" date="2022" name="IScience">
        <title>Evolution of zygomycete secretomes and the origins of terrestrial fungal ecologies.</title>
        <authorList>
            <person name="Chang Y."/>
            <person name="Wang Y."/>
            <person name="Mondo S."/>
            <person name="Ahrendt S."/>
            <person name="Andreopoulos W."/>
            <person name="Barry K."/>
            <person name="Beard J."/>
            <person name="Benny G.L."/>
            <person name="Blankenship S."/>
            <person name="Bonito G."/>
            <person name="Cuomo C."/>
            <person name="Desiro A."/>
            <person name="Gervers K.A."/>
            <person name="Hundley H."/>
            <person name="Kuo A."/>
            <person name="LaButti K."/>
            <person name="Lang B.F."/>
            <person name="Lipzen A."/>
            <person name="O'Donnell K."/>
            <person name="Pangilinan J."/>
            <person name="Reynolds N."/>
            <person name="Sandor L."/>
            <person name="Smith M.E."/>
            <person name="Tsang A."/>
            <person name="Grigoriev I.V."/>
            <person name="Stajich J.E."/>
            <person name="Spatafora J.W."/>
        </authorList>
    </citation>
    <scope>NUCLEOTIDE SEQUENCE</scope>
    <source>
        <strain evidence="2">RSA 2281</strain>
    </source>
</reference>
<evidence type="ECO:0000313" key="3">
    <source>
        <dbReference type="Proteomes" id="UP001209540"/>
    </source>
</evidence>
<keyword evidence="3" id="KW-1185">Reference proteome</keyword>
<proteinExistence type="predicted"/>
<accession>A0AAD5PH53</accession>